<name>A0AAW0LCT4_QUESU</name>
<feature type="transmembrane region" description="Helical" evidence="1">
    <location>
        <begin position="58"/>
        <end position="81"/>
    </location>
</feature>
<sequence>MFLILGTGTVVLKLQYLLHFLNMLCNKYSIRLHLLELGVGAYLFFCGCYDLNFGKNRYFIYLFLQSFAFFIAGVGYVGTFVPNS</sequence>
<evidence type="ECO:0000313" key="3">
    <source>
        <dbReference type="Proteomes" id="UP000237347"/>
    </source>
</evidence>
<protein>
    <submittedName>
        <fullName evidence="2">Glucomannan 4-beta-mannosyltransferase 9</fullName>
    </submittedName>
</protein>
<evidence type="ECO:0000256" key="1">
    <source>
        <dbReference type="SAM" id="Phobius"/>
    </source>
</evidence>
<organism evidence="2 3">
    <name type="scientific">Quercus suber</name>
    <name type="common">Cork oak</name>
    <dbReference type="NCBI Taxonomy" id="58331"/>
    <lineage>
        <taxon>Eukaryota</taxon>
        <taxon>Viridiplantae</taxon>
        <taxon>Streptophyta</taxon>
        <taxon>Embryophyta</taxon>
        <taxon>Tracheophyta</taxon>
        <taxon>Spermatophyta</taxon>
        <taxon>Magnoliopsida</taxon>
        <taxon>eudicotyledons</taxon>
        <taxon>Gunneridae</taxon>
        <taxon>Pentapetalae</taxon>
        <taxon>rosids</taxon>
        <taxon>fabids</taxon>
        <taxon>Fagales</taxon>
        <taxon>Fagaceae</taxon>
        <taxon>Quercus</taxon>
    </lineage>
</organism>
<comment type="caution">
    <text evidence="2">The sequence shown here is derived from an EMBL/GenBank/DDBJ whole genome shotgun (WGS) entry which is preliminary data.</text>
</comment>
<feature type="transmembrane region" description="Helical" evidence="1">
    <location>
        <begin position="30"/>
        <end position="51"/>
    </location>
</feature>
<dbReference type="AlphaFoldDB" id="A0AAW0LCT4"/>
<keyword evidence="1" id="KW-0472">Membrane</keyword>
<keyword evidence="1" id="KW-1133">Transmembrane helix</keyword>
<proteinExistence type="predicted"/>
<evidence type="ECO:0000313" key="2">
    <source>
        <dbReference type="EMBL" id="KAK7848749.1"/>
    </source>
</evidence>
<dbReference type="EMBL" id="PKMF04000123">
    <property type="protein sequence ID" value="KAK7848749.1"/>
    <property type="molecule type" value="Genomic_DNA"/>
</dbReference>
<gene>
    <name evidence="2" type="primary">CSLA9_2</name>
    <name evidence="2" type="ORF">CFP56_004475</name>
</gene>
<keyword evidence="3" id="KW-1185">Reference proteome</keyword>
<keyword evidence="1" id="KW-0812">Transmembrane</keyword>
<reference evidence="2 3" key="1">
    <citation type="journal article" date="2018" name="Sci. Data">
        <title>The draft genome sequence of cork oak.</title>
        <authorList>
            <person name="Ramos A.M."/>
            <person name="Usie A."/>
            <person name="Barbosa P."/>
            <person name="Barros P.M."/>
            <person name="Capote T."/>
            <person name="Chaves I."/>
            <person name="Simoes F."/>
            <person name="Abreu I."/>
            <person name="Carrasquinho I."/>
            <person name="Faro C."/>
            <person name="Guimaraes J.B."/>
            <person name="Mendonca D."/>
            <person name="Nobrega F."/>
            <person name="Rodrigues L."/>
            <person name="Saibo N.J.M."/>
            <person name="Varela M.C."/>
            <person name="Egas C."/>
            <person name="Matos J."/>
            <person name="Miguel C.M."/>
            <person name="Oliveira M.M."/>
            <person name="Ricardo C.P."/>
            <person name="Goncalves S."/>
        </authorList>
    </citation>
    <scope>NUCLEOTIDE SEQUENCE [LARGE SCALE GENOMIC DNA]</scope>
    <source>
        <strain evidence="3">cv. HL8</strain>
    </source>
</reference>
<accession>A0AAW0LCT4</accession>
<dbReference type="Proteomes" id="UP000237347">
    <property type="component" value="Unassembled WGS sequence"/>
</dbReference>